<evidence type="ECO:0000256" key="1">
    <source>
        <dbReference type="ARBA" id="ARBA00005187"/>
    </source>
</evidence>
<protein>
    <recommendedName>
        <fullName evidence="3">asparagine synthase (glutamine-hydrolyzing)</fullName>
        <ecNumber evidence="3">6.3.5.4</ecNumber>
    </recommendedName>
</protein>
<feature type="active site" description="For GATase activity" evidence="8">
    <location>
        <position position="2"/>
    </location>
</feature>
<gene>
    <name evidence="12" type="ORF">SAMN05216452_1558</name>
</gene>
<evidence type="ECO:0000256" key="2">
    <source>
        <dbReference type="ARBA" id="ARBA00005752"/>
    </source>
</evidence>
<keyword evidence="8" id="KW-0028">Amino-acid biosynthesis</keyword>
<dbReference type="Gene3D" id="3.60.20.10">
    <property type="entry name" value="Glutamine Phosphoribosylpyrophosphate, subunit 1, domain 1"/>
    <property type="match status" value="1"/>
</dbReference>
<evidence type="ECO:0000256" key="10">
    <source>
        <dbReference type="PIRSR" id="PIRSR001589-3"/>
    </source>
</evidence>
<comment type="pathway">
    <text evidence="1">Amino-acid biosynthesis; L-asparagine biosynthesis; L-asparagine from L-aspartate (L-Gln route): step 1/1.</text>
</comment>
<dbReference type="InterPro" id="IPR001962">
    <property type="entry name" value="Asn_synthase"/>
</dbReference>
<proteinExistence type="inferred from homology"/>
<evidence type="ECO:0000256" key="5">
    <source>
        <dbReference type="ARBA" id="ARBA00022840"/>
    </source>
</evidence>
<keyword evidence="8" id="KW-0061">Asparagine biosynthesis</keyword>
<evidence type="ECO:0000256" key="4">
    <source>
        <dbReference type="ARBA" id="ARBA00022741"/>
    </source>
</evidence>
<dbReference type="PANTHER" id="PTHR43284:SF1">
    <property type="entry name" value="ASPARAGINE SYNTHETASE"/>
    <property type="match status" value="1"/>
</dbReference>
<comment type="catalytic activity">
    <reaction evidence="7">
        <text>L-aspartate + L-glutamine + ATP + H2O = L-asparagine + L-glutamate + AMP + diphosphate + H(+)</text>
        <dbReference type="Rhea" id="RHEA:12228"/>
        <dbReference type="ChEBI" id="CHEBI:15377"/>
        <dbReference type="ChEBI" id="CHEBI:15378"/>
        <dbReference type="ChEBI" id="CHEBI:29985"/>
        <dbReference type="ChEBI" id="CHEBI:29991"/>
        <dbReference type="ChEBI" id="CHEBI:30616"/>
        <dbReference type="ChEBI" id="CHEBI:33019"/>
        <dbReference type="ChEBI" id="CHEBI:58048"/>
        <dbReference type="ChEBI" id="CHEBI:58359"/>
        <dbReference type="ChEBI" id="CHEBI:456215"/>
        <dbReference type="EC" id="6.3.5.4"/>
    </reaction>
</comment>
<dbReference type="GO" id="GO:0005829">
    <property type="term" value="C:cytosol"/>
    <property type="evidence" value="ECO:0007669"/>
    <property type="project" value="TreeGrafter"/>
</dbReference>
<dbReference type="SUPFAM" id="SSF56235">
    <property type="entry name" value="N-terminal nucleophile aminohydrolases (Ntn hydrolases)"/>
    <property type="match status" value="1"/>
</dbReference>
<dbReference type="SUPFAM" id="SSF52402">
    <property type="entry name" value="Adenine nucleotide alpha hydrolases-like"/>
    <property type="match status" value="1"/>
</dbReference>
<dbReference type="InterPro" id="IPR017932">
    <property type="entry name" value="GATase_2_dom"/>
</dbReference>
<organism evidence="12 13">
    <name type="scientific">Nitratireductor aquibiodomus</name>
    <dbReference type="NCBI Taxonomy" id="204799"/>
    <lineage>
        <taxon>Bacteria</taxon>
        <taxon>Pseudomonadati</taxon>
        <taxon>Pseudomonadota</taxon>
        <taxon>Alphaproteobacteria</taxon>
        <taxon>Hyphomicrobiales</taxon>
        <taxon>Phyllobacteriaceae</taxon>
        <taxon>Nitratireductor</taxon>
    </lineage>
</organism>
<evidence type="ECO:0000256" key="3">
    <source>
        <dbReference type="ARBA" id="ARBA00012737"/>
    </source>
</evidence>
<reference evidence="13" key="1">
    <citation type="submission" date="2016-10" db="EMBL/GenBank/DDBJ databases">
        <authorList>
            <person name="Varghese N."/>
            <person name="Submissions S."/>
        </authorList>
    </citation>
    <scope>NUCLEOTIDE SEQUENCE [LARGE SCALE GENOMIC DNA]</scope>
    <source>
        <strain evidence="13">ES.061</strain>
    </source>
</reference>
<dbReference type="PROSITE" id="PS51278">
    <property type="entry name" value="GATASE_TYPE_2"/>
    <property type="match status" value="1"/>
</dbReference>
<evidence type="ECO:0000256" key="7">
    <source>
        <dbReference type="ARBA" id="ARBA00048741"/>
    </source>
</evidence>
<evidence type="ECO:0000256" key="9">
    <source>
        <dbReference type="PIRSR" id="PIRSR001589-2"/>
    </source>
</evidence>
<dbReference type="Pfam" id="PF13537">
    <property type="entry name" value="GATase_7"/>
    <property type="match status" value="1"/>
</dbReference>
<evidence type="ECO:0000259" key="11">
    <source>
        <dbReference type="PROSITE" id="PS51278"/>
    </source>
</evidence>
<dbReference type="RefSeq" id="WP_090327989.1">
    <property type="nucleotide sequence ID" value="NZ_FNSL01000001.1"/>
</dbReference>
<dbReference type="Proteomes" id="UP000199064">
    <property type="component" value="Unassembled WGS sequence"/>
</dbReference>
<feature type="site" description="Important for beta-aspartyl-AMP intermediate formation" evidence="10">
    <location>
        <position position="365"/>
    </location>
</feature>
<dbReference type="CDD" id="cd01991">
    <property type="entry name" value="Asn_synthase_B_C"/>
    <property type="match status" value="1"/>
</dbReference>
<keyword evidence="13" id="KW-1185">Reference proteome</keyword>
<dbReference type="InterPro" id="IPR014729">
    <property type="entry name" value="Rossmann-like_a/b/a_fold"/>
</dbReference>
<feature type="domain" description="Glutamine amidotransferase type-2" evidence="11">
    <location>
        <begin position="2"/>
        <end position="213"/>
    </location>
</feature>
<keyword evidence="4 9" id="KW-0547">Nucleotide-binding</keyword>
<dbReference type="InterPro" id="IPR029055">
    <property type="entry name" value="Ntn_hydrolases_N"/>
</dbReference>
<dbReference type="InterPro" id="IPR006426">
    <property type="entry name" value="Asn_synth_AEB"/>
</dbReference>
<dbReference type="Gene3D" id="3.40.50.620">
    <property type="entry name" value="HUPs"/>
    <property type="match status" value="2"/>
</dbReference>
<dbReference type="EMBL" id="FNSL01000001">
    <property type="protein sequence ID" value="SEB48066.1"/>
    <property type="molecule type" value="Genomic_DNA"/>
</dbReference>
<feature type="binding site" evidence="9">
    <location>
        <position position="100"/>
    </location>
    <ligand>
        <name>L-glutamine</name>
        <dbReference type="ChEBI" id="CHEBI:58359"/>
    </ligand>
</feature>
<keyword evidence="6 8" id="KW-0315">Glutamine amidotransferase</keyword>
<name>A0A1H4JQ70_9HYPH</name>
<comment type="similarity">
    <text evidence="2">Belongs to the asparagine synthetase family.</text>
</comment>
<keyword evidence="5 9" id="KW-0067">ATP-binding</keyword>
<accession>A0A1H4JQ70</accession>
<dbReference type="GO" id="GO:0004066">
    <property type="term" value="F:asparagine synthase (glutamine-hydrolyzing) activity"/>
    <property type="evidence" value="ECO:0007669"/>
    <property type="project" value="UniProtKB-EC"/>
</dbReference>
<evidence type="ECO:0000256" key="8">
    <source>
        <dbReference type="PIRSR" id="PIRSR001589-1"/>
    </source>
</evidence>
<dbReference type="GO" id="GO:0006529">
    <property type="term" value="P:asparagine biosynthetic process"/>
    <property type="evidence" value="ECO:0007669"/>
    <property type="project" value="UniProtKB-KW"/>
</dbReference>
<dbReference type="InterPro" id="IPR051786">
    <property type="entry name" value="ASN_synthetase/amidase"/>
</dbReference>
<evidence type="ECO:0000313" key="13">
    <source>
        <dbReference type="Proteomes" id="UP000199064"/>
    </source>
</evidence>
<dbReference type="PANTHER" id="PTHR43284">
    <property type="entry name" value="ASPARAGINE SYNTHETASE (GLUTAMINE-HYDROLYZING)"/>
    <property type="match status" value="1"/>
</dbReference>
<dbReference type="InterPro" id="IPR033738">
    <property type="entry name" value="AsnB_N"/>
</dbReference>
<dbReference type="NCBIfam" id="TIGR01536">
    <property type="entry name" value="asn_synth_AEB"/>
    <property type="match status" value="1"/>
</dbReference>
<dbReference type="Pfam" id="PF00733">
    <property type="entry name" value="Asn_synthase"/>
    <property type="match status" value="1"/>
</dbReference>
<evidence type="ECO:0000256" key="6">
    <source>
        <dbReference type="ARBA" id="ARBA00022962"/>
    </source>
</evidence>
<dbReference type="GO" id="GO:0005524">
    <property type="term" value="F:ATP binding"/>
    <property type="evidence" value="ECO:0007669"/>
    <property type="project" value="UniProtKB-KW"/>
</dbReference>
<dbReference type="EC" id="6.3.5.4" evidence="3"/>
<feature type="binding site" evidence="9">
    <location>
        <begin position="363"/>
        <end position="364"/>
    </location>
    <ligand>
        <name>ATP</name>
        <dbReference type="ChEBI" id="CHEBI:30616"/>
    </ligand>
</feature>
<evidence type="ECO:0000313" key="12">
    <source>
        <dbReference type="EMBL" id="SEB48066.1"/>
    </source>
</evidence>
<sequence>MCGIAGYCGAGLHPQEAERLLAAMSATIAHRGPDEAGIHVTDDVGLAHRRLSIVDLVDGQQPMTSADGQLHITYNGEIFNHAELRQELESRGHRFRTSSDTEVILHLYDAFGPDCVEQLNGDFAFAIHDAHRKRLFLARDRMGVRPLYHTWRQGRFHFASEIKALLTIPGMEARLDPFALDQIFTLWAPIPPRTAFEGVSELPPAHWMIVENGAARTQRYWDLDFSNVRHDRSETQMAEETRALLEDATRIRLRADVEVGTYLSGGLDSSIIAALARRMAPAGLTSFAVTFSDPAFDESAFQNEMVRALGTEHHTVDCDMDEIATVFPQVIRHTEQPILRTGPAPLYRLSGLVRSKGIKAVLSGEGADEVFAGYDIFKEARIRRFCARQPGSQLRPHLFRRIYPYLSNLKRQTPDYLAAFFGVASDDLNDPLFSHRPRMRSTAGTKLFFSDALKATLGDYDAADELAATLPDAFSEWHPLHQAQYLETRFLLPGYILSSQGDRMAMAHGIETRFPFLDHRLVMHAAQTPASIKLKGLREKHLLRETMRDVVPPQIADRPKQPYRAPEASAFTDHAQAYVEEAFEKSALEENGNFHVEKTARLYKKSRLNSFTGFRDNAAFVGILSTQLWSQQFARPVRITDQPLAVRA</sequence>
<feature type="binding site" evidence="9">
    <location>
        <position position="289"/>
    </location>
    <ligand>
        <name>ATP</name>
        <dbReference type="ChEBI" id="CHEBI:30616"/>
    </ligand>
</feature>
<dbReference type="CDD" id="cd00712">
    <property type="entry name" value="AsnB"/>
    <property type="match status" value="1"/>
</dbReference>
<dbReference type="PIRSF" id="PIRSF001589">
    <property type="entry name" value="Asn_synthetase_glu-h"/>
    <property type="match status" value="1"/>
</dbReference>
<dbReference type="AlphaFoldDB" id="A0A1H4JQ70"/>